<protein>
    <recommendedName>
        <fullName evidence="3">Thymidylate kinase</fullName>
    </recommendedName>
</protein>
<keyword evidence="2" id="KW-1185">Reference proteome</keyword>
<reference evidence="1 2" key="1">
    <citation type="submission" date="2020-03" db="EMBL/GenBank/DDBJ databases">
        <title>WGS of actinomycetes isolated from Thailand.</title>
        <authorList>
            <person name="Thawai C."/>
        </authorList>
    </citation>
    <scope>NUCLEOTIDE SEQUENCE [LARGE SCALE GENOMIC DNA]</scope>
    <source>
        <strain evidence="1 2">PLAI 1-29</strain>
    </source>
</reference>
<comment type="caution">
    <text evidence="1">The sequence shown here is derived from an EMBL/GenBank/DDBJ whole genome shotgun (WGS) entry which is preliminary data.</text>
</comment>
<name>A0ABX1BX51_9ACTN</name>
<sequence length="207" mass="23762">MITVVVEGLDFAGKTTVCREVNARLSEASVPVTDSLTCLTGGFVDRLLDLVYRAPRMPSWLRSTVYHLGYVPDLFPALRAGRGRGGVLLQQSYIHRVLAYDRASRRNLLRWAAQQLAGRLAGQVDLFVYLECPLDERRRRYLRSSDPNRRDDLRFSAAQESFEERLEFELRELVGRNGYLVVDNTHGDHRKTAARIVELIEQLTERR</sequence>
<dbReference type="EMBL" id="JAATEN010000007">
    <property type="protein sequence ID" value="NJQ01085.1"/>
    <property type="molecule type" value="Genomic_DNA"/>
</dbReference>
<gene>
    <name evidence="1" type="ORF">HCK00_11220</name>
</gene>
<organism evidence="1 2">
    <name type="scientific">Streptomyces zingiberis</name>
    <dbReference type="NCBI Taxonomy" id="2053010"/>
    <lineage>
        <taxon>Bacteria</taxon>
        <taxon>Bacillati</taxon>
        <taxon>Actinomycetota</taxon>
        <taxon>Actinomycetes</taxon>
        <taxon>Kitasatosporales</taxon>
        <taxon>Streptomycetaceae</taxon>
        <taxon>Streptomyces</taxon>
    </lineage>
</organism>
<dbReference type="InterPro" id="IPR027417">
    <property type="entry name" value="P-loop_NTPase"/>
</dbReference>
<proteinExistence type="predicted"/>
<evidence type="ECO:0008006" key="3">
    <source>
        <dbReference type="Google" id="ProtNLM"/>
    </source>
</evidence>
<accession>A0ABX1BX51</accession>
<evidence type="ECO:0000313" key="2">
    <source>
        <dbReference type="Proteomes" id="UP000695264"/>
    </source>
</evidence>
<dbReference type="Proteomes" id="UP000695264">
    <property type="component" value="Unassembled WGS sequence"/>
</dbReference>
<dbReference type="SUPFAM" id="SSF52540">
    <property type="entry name" value="P-loop containing nucleoside triphosphate hydrolases"/>
    <property type="match status" value="1"/>
</dbReference>
<evidence type="ECO:0000313" key="1">
    <source>
        <dbReference type="EMBL" id="NJQ01085.1"/>
    </source>
</evidence>
<dbReference type="Gene3D" id="3.40.50.300">
    <property type="entry name" value="P-loop containing nucleotide triphosphate hydrolases"/>
    <property type="match status" value="1"/>
</dbReference>
<dbReference type="RefSeq" id="WP_168101703.1">
    <property type="nucleotide sequence ID" value="NZ_JAATEN010000007.1"/>
</dbReference>